<protein>
    <submittedName>
        <fullName evidence="3">Stage III sporulation protein AG</fullName>
    </submittedName>
</protein>
<dbReference type="Proteomes" id="UP000318102">
    <property type="component" value="Unassembled WGS sequence"/>
</dbReference>
<feature type="transmembrane region" description="Helical" evidence="2">
    <location>
        <begin position="24"/>
        <end position="44"/>
    </location>
</feature>
<accession>A0A559IYT0</accession>
<gene>
    <name evidence="3" type="primary">spoIIIAG</name>
    <name evidence="3" type="ORF">FPZ44_06820</name>
</gene>
<sequence>MAKWLQKIESILGSGSNGPKRVKAFRWLLLFGLVGAALILFSSFSSGPGTNNWLMGSSGREPPAVTGVMSEQELNDGRASAATPDPNNPFATIEQSFEARIKAVLEEIVGVDQVQVMVTVDSTEELVIQRNMKDSQQVTEETDANGGKRHVTQTSRDGEIVMTETSERQSPIVTKRVKPKVRGVIVVAKGAENAVVNQMIVDAVEKGLNVPSHRISVVPRKISE</sequence>
<evidence type="ECO:0000313" key="4">
    <source>
        <dbReference type="Proteomes" id="UP000318102"/>
    </source>
</evidence>
<keyword evidence="2" id="KW-1133">Transmembrane helix</keyword>
<feature type="region of interest" description="Disordered" evidence="1">
    <location>
        <begin position="132"/>
        <end position="154"/>
    </location>
</feature>
<dbReference type="AlphaFoldDB" id="A0A559IYT0"/>
<evidence type="ECO:0000256" key="2">
    <source>
        <dbReference type="SAM" id="Phobius"/>
    </source>
</evidence>
<reference evidence="3 4" key="1">
    <citation type="submission" date="2019-07" db="EMBL/GenBank/DDBJ databases">
        <authorList>
            <person name="Kim J."/>
        </authorList>
    </citation>
    <scope>NUCLEOTIDE SEQUENCE [LARGE SCALE GENOMIC DNA]</scope>
    <source>
        <strain evidence="3 4">N4</strain>
    </source>
</reference>
<dbReference type="InterPro" id="IPR014195">
    <property type="entry name" value="Spore_III_AG"/>
</dbReference>
<dbReference type="NCBIfam" id="TIGR02830">
    <property type="entry name" value="spore_III_AG"/>
    <property type="match status" value="1"/>
</dbReference>
<keyword evidence="2" id="KW-0472">Membrane</keyword>
<keyword evidence="4" id="KW-1185">Reference proteome</keyword>
<evidence type="ECO:0000313" key="3">
    <source>
        <dbReference type="EMBL" id="TVX92790.1"/>
    </source>
</evidence>
<proteinExistence type="predicted"/>
<dbReference type="OrthoDB" id="2381602at2"/>
<keyword evidence="2" id="KW-0812">Transmembrane</keyword>
<name>A0A559IYT0_9BACL</name>
<dbReference type="RefSeq" id="WP_144988593.1">
    <property type="nucleotide sequence ID" value="NZ_VNJK01000001.1"/>
</dbReference>
<evidence type="ECO:0000256" key="1">
    <source>
        <dbReference type="SAM" id="MobiDB-lite"/>
    </source>
</evidence>
<comment type="caution">
    <text evidence="3">The sequence shown here is derived from an EMBL/GenBank/DDBJ whole genome shotgun (WGS) entry which is preliminary data.</text>
</comment>
<organism evidence="3 4">
    <name type="scientific">Paenibacillus agilis</name>
    <dbReference type="NCBI Taxonomy" id="3020863"/>
    <lineage>
        <taxon>Bacteria</taxon>
        <taxon>Bacillati</taxon>
        <taxon>Bacillota</taxon>
        <taxon>Bacilli</taxon>
        <taxon>Bacillales</taxon>
        <taxon>Paenibacillaceae</taxon>
        <taxon>Paenibacillus</taxon>
    </lineage>
</organism>
<dbReference type="EMBL" id="VNJK01000001">
    <property type="protein sequence ID" value="TVX92790.1"/>
    <property type="molecule type" value="Genomic_DNA"/>
</dbReference>